<evidence type="ECO:0000256" key="3">
    <source>
        <dbReference type="ARBA" id="ARBA00022630"/>
    </source>
</evidence>
<protein>
    <submittedName>
        <fullName evidence="7">Nitroreductase family protein</fullName>
    </submittedName>
</protein>
<keyword evidence="8" id="KW-1185">Reference proteome</keyword>
<dbReference type="Gene3D" id="3.40.109.10">
    <property type="entry name" value="NADH Oxidase"/>
    <property type="match status" value="1"/>
</dbReference>
<comment type="similarity">
    <text evidence="2">Belongs to the nitroreductase family.</text>
</comment>
<dbReference type="PANTHER" id="PTHR43673">
    <property type="entry name" value="NAD(P)H NITROREDUCTASE YDGI-RELATED"/>
    <property type="match status" value="1"/>
</dbReference>
<dbReference type="InterPro" id="IPR000415">
    <property type="entry name" value="Nitroreductase-like"/>
</dbReference>
<dbReference type="SUPFAM" id="SSF55469">
    <property type="entry name" value="FMN-dependent nitroreductase-like"/>
    <property type="match status" value="1"/>
</dbReference>
<accession>A0A8J6QLH8</accession>
<evidence type="ECO:0000313" key="7">
    <source>
        <dbReference type="EMBL" id="MBD1400549.1"/>
    </source>
</evidence>
<dbReference type="PANTHER" id="PTHR43673:SF2">
    <property type="entry name" value="NITROREDUCTASE"/>
    <property type="match status" value="1"/>
</dbReference>
<evidence type="ECO:0000313" key="8">
    <source>
        <dbReference type="Proteomes" id="UP000632828"/>
    </source>
</evidence>
<evidence type="ECO:0000256" key="2">
    <source>
        <dbReference type="ARBA" id="ARBA00007118"/>
    </source>
</evidence>
<keyword evidence="3" id="KW-0285">Flavoprotein</keyword>
<evidence type="ECO:0000256" key="1">
    <source>
        <dbReference type="ARBA" id="ARBA00001917"/>
    </source>
</evidence>
<evidence type="ECO:0000256" key="5">
    <source>
        <dbReference type="ARBA" id="ARBA00023002"/>
    </source>
</evidence>
<comment type="caution">
    <text evidence="7">The sequence shown here is derived from an EMBL/GenBank/DDBJ whole genome shotgun (WGS) entry which is preliminary data.</text>
</comment>
<dbReference type="RefSeq" id="WP_191155176.1">
    <property type="nucleotide sequence ID" value="NZ_JACWUN010000007.1"/>
</dbReference>
<evidence type="ECO:0000256" key="4">
    <source>
        <dbReference type="ARBA" id="ARBA00022643"/>
    </source>
</evidence>
<dbReference type="Proteomes" id="UP000632828">
    <property type="component" value="Unassembled WGS sequence"/>
</dbReference>
<dbReference type="EMBL" id="JACWUN010000007">
    <property type="protein sequence ID" value="MBD1400549.1"/>
    <property type="molecule type" value="Genomic_DNA"/>
</dbReference>
<dbReference type="CDD" id="cd02151">
    <property type="entry name" value="nitroreductase"/>
    <property type="match status" value="1"/>
</dbReference>
<dbReference type="AlphaFoldDB" id="A0A8J6QLH8"/>
<organism evidence="7 8">
    <name type="scientific">Pelovirga terrestris</name>
    <dbReference type="NCBI Taxonomy" id="2771352"/>
    <lineage>
        <taxon>Bacteria</taxon>
        <taxon>Pseudomonadati</taxon>
        <taxon>Thermodesulfobacteriota</taxon>
        <taxon>Desulfuromonadia</taxon>
        <taxon>Geobacterales</taxon>
        <taxon>Geobacteraceae</taxon>
        <taxon>Pelovirga</taxon>
    </lineage>
</organism>
<dbReference type="InterPro" id="IPR029479">
    <property type="entry name" value="Nitroreductase"/>
</dbReference>
<dbReference type="Pfam" id="PF00881">
    <property type="entry name" value="Nitroreductase"/>
    <property type="match status" value="2"/>
</dbReference>
<dbReference type="GO" id="GO:0016491">
    <property type="term" value="F:oxidoreductase activity"/>
    <property type="evidence" value="ECO:0007669"/>
    <property type="project" value="UniProtKB-KW"/>
</dbReference>
<keyword evidence="5" id="KW-0560">Oxidoreductase</keyword>
<gene>
    <name evidence="7" type="ORF">ICT70_07680</name>
</gene>
<comment type="cofactor">
    <cofactor evidence="1">
        <name>FMN</name>
        <dbReference type="ChEBI" id="CHEBI:58210"/>
    </cofactor>
</comment>
<feature type="domain" description="Nitroreductase" evidence="6">
    <location>
        <begin position="5"/>
        <end position="59"/>
    </location>
</feature>
<evidence type="ECO:0000259" key="6">
    <source>
        <dbReference type="Pfam" id="PF00881"/>
    </source>
</evidence>
<reference evidence="7" key="1">
    <citation type="submission" date="2020-09" db="EMBL/GenBank/DDBJ databases">
        <title>Pelobacter alkaliphilus sp. nov., a novel anaerobic arsenate-reducing bacterium from terrestrial mud volcano.</title>
        <authorList>
            <person name="Khomyakova M.A."/>
            <person name="Merkel A.Y."/>
            <person name="Slobodkin A.I."/>
        </authorList>
    </citation>
    <scope>NUCLEOTIDE SEQUENCE</scope>
    <source>
        <strain evidence="7">M08fum</strain>
    </source>
</reference>
<feature type="domain" description="Nitroreductase" evidence="6">
    <location>
        <begin position="66"/>
        <end position="149"/>
    </location>
</feature>
<keyword evidence="4" id="KW-0288">FMN</keyword>
<name>A0A8J6QLH8_9BACT</name>
<proteinExistence type="inferred from homology"/>
<sequence length="174" mass="19501">MLDLVRQRRSVRVFKPQTIEIEKMKLLAEGLLRAPTSRNLQPCHFVMIQQRQLLDQLINAKPHGTTFFATAPLAVAIAADPGVSDVWIEDAAVAATFVQLLAEDLGLKSCWAQLRLRRHNNDLSASDYVRDLLELPVGMEVPIIIAMGYPDEKKAGHAASTLRTEKIHHERFSP</sequence>